<gene>
    <name evidence="1" type="ordered locus">Atc_m131</name>
</gene>
<geneLocation type="plasmid" evidence="1">
    <name>megaplasmid</name>
</geneLocation>
<protein>
    <submittedName>
        <fullName evidence="1">Uncharacterized protein</fullName>
    </submittedName>
</protein>
<reference evidence="1 2" key="1">
    <citation type="journal article" date="2011" name="J. Genet. Genomics">
        <title>Unraveling the Acidithiobacillus caldus complete genome and its central metabolisms for carbon assimilation.</title>
        <authorList>
            <person name="You X.Y."/>
            <person name="Guo X."/>
            <person name="Zheng H.J."/>
            <person name="Zhang M.J."/>
            <person name="Liu L.J."/>
            <person name="Zhu Y.Q."/>
            <person name="Zhu B."/>
            <person name="Wang S.Y."/>
            <person name="Zhao G.P."/>
            <person name="Poetsch A."/>
            <person name="Jiang C.Y."/>
            <person name="Liu S.J."/>
        </authorList>
    </citation>
    <scope>NUCLEOTIDE SEQUENCE [LARGE SCALE GENOMIC DNA]</scope>
    <source>
        <strain evidence="1 2">SM-1</strain>
        <plasmid evidence="2">Plasmid megaplasmid</plasmid>
    </source>
</reference>
<proteinExistence type="predicted"/>
<keyword evidence="1" id="KW-0614">Plasmid</keyword>
<organism evidence="1 2">
    <name type="scientific">Acidithiobacillus caldus (strain SM-1)</name>
    <dbReference type="NCBI Taxonomy" id="990288"/>
    <lineage>
        <taxon>Bacteria</taxon>
        <taxon>Pseudomonadati</taxon>
        <taxon>Pseudomonadota</taxon>
        <taxon>Acidithiobacillia</taxon>
        <taxon>Acidithiobacillales</taxon>
        <taxon>Acidithiobacillaceae</taxon>
        <taxon>Acidithiobacillus</taxon>
    </lineage>
</organism>
<evidence type="ECO:0000313" key="2">
    <source>
        <dbReference type="Proteomes" id="UP000006135"/>
    </source>
</evidence>
<dbReference type="KEGG" id="acu:Atc_m131"/>
<dbReference type="Proteomes" id="UP000006135">
    <property type="component" value="Plasmid megaplasmid"/>
</dbReference>
<sequence>MNSVCALRGNRRCKATSRALHPRHECRGFPRKLDKLMHMHRRAKSALSLAEHAIETQLSDPAIKTIAGRALADTRSDIGQSWAEVITRVHQSRRCQREYNASIQALRTAQARAQELEKGGFWQRRKGQKELIVTLKEVAKTQEEALLLRQKILAMFDEIIQIHDQMERVVQEFVRLMDQVLKPYRVTLHTLMPTPVGEIPANMLETLSDEQGVYS</sequence>
<dbReference type="AlphaFoldDB" id="F9ZU42"/>
<accession>F9ZU42</accession>
<name>F9ZU42_ACICS</name>
<dbReference type="HOGENOM" id="CLU_1280893_0_0_6"/>
<keyword evidence="2" id="KW-1185">Reference proteome</keyword>
<dbReference type="EMBL" id="CP002574">
    <property type="protein sequence ID" value="AEK59662.1"/>
    <property type="molecule type" value="Genomic_DNA"/>
</dbReference>
<evidence type="ECO:0000313" key="1">
    <source>
        <dbReference type="EMBL" id="AEK59662.1"/>
    </source>
</evidence>